<dbReference type="InterPro" id="IPR029063">
    <property type="entry name" value="SAM-dependent_MTases_sf"/>
</dbReference>
<dbReference type="AlphaFoldDB" id="A0A6B8KE67"/>
<dbReference type="EC" id="2.1.1.44" evidence="4"/>
<dbReference type="InterPro" id="IPR019257">
    <property type="entry name" value="MeTrfase_dom"/>
</dbReference>
<dbReference type="InterPro" id="IPR035094">
    <property type="entry name" value="EgtD"/>
</dbReference>
<dbReference type="Pfam" id="PF10017">
    <property type="entry name" value="Methyltransf_33"/>
    <property type="match status" value="1"/>
</dbReference>
<feature type="domain" description="Histidine-specific methyltransferase SAM-dependent" evidence="3">
    <location>
        <begin position="19"/>
        <end position="317"/>
    </location>
</feature>
<dbReference type="SUPFAM" id="SSF53335">
    <property type="entry name" value="S-adenosyl-L-methionine-dependent methyltransferases"/>
    <property type="match status" value="1"/>
</dbReference>
<keyword evidence="5" id="KW-1185">Reference proteome</keyword>
<evidence type="ECO:0000313" key="5">
    <source>
        <dbReference type="Proteomes" id="UP000309061"/>
    </source>
</evidence>
<dbReference type="EMBL" id="CP046052">
    <property type="protein sequence ID" value="QGM45989.1"/>
    <property type="molecule type" value="Genomic_DNA"/>
</dbReference>
<organism evidence="4 5">
    <name type="scientific">Methylocystis heyeri</name>
    <dbReference type="NCBI Taxonomy" id="391905"/>
    <lineage>
        <taxon>Bacteria</taxon>
        <taxon>Pseudomonadati</taxon>
        <taxon>Pseudomonadota</taxon>
        <taxon>Alphaproteobacteria</taxon>
        <taxon>Hyphomicrobiales</taxon>
        <taxon>Methylocystaceae</taxon>
        <taxon>Methylocystis</taxon>
    </lineage>
</organism>
<dbReference type="InterPro" id="IPR017804">
    <property type="entry name" value="MeTrfase_EgtD-like"/>
</dbReference>
<name>A0A6B8KE67_9HYPH</name>
<sequence>MIGSAQPARRREEEVSDFAACVVRGLSKARKSLPCRFLYDARGSELFEEITALPEYYPTRCEFEILTDRAEEISSGHDSVAALVEFGSGSCRKTEILIERLRALSLYIPIDISRDALRQAKTRLESRFPQLRVSPIVADFTRPALLPEEITRAVKLGFFPGSTIGNFTPAQAAALLAMMRRLLSPQGALIIGVDLKKDSKLLTRAYDDAEGVTAAFNLNLLARINRELDGSFDLRGFRHEAVYDCAKGCIEMRLVSMKDQTAMAAGRRFHFVADERIHTESSYKYTIPEFRRIAALAGWKAGRVWKDMAGCFSLHELVA</sequence>
<dbReference type="RefSeq" id="WP_136496254.1">
    <property type="nucleotide sequence ID" value="NZ_CP046052.1"/>
</dbReference>
<dbReference type="Gene3D" id="3.40.50.150">
    <property type="entry name" value="Vaccinia Virus protein VP39"/>
    <property type="match status" value="1"/>
</dbReference>
<protein>
    <submittedName>
        <fullName evidence="4">L-histidine N(Alpha)-methyltransferase</fullName>
        <ecNumber evidence="4">2.1.1.44</ecNumber>
    </submittedName>
</protein>
<dbReference type="InterPro" id="IPR051128">
    <property type="entry name" value="EgtD_Methyltrsf_superfamily"/>
</dbReference>
<dbReference type="GO" id="GO:0032259">
    <property type="term" value="P:methylation"/>
    <property type="evidence" value="ECO:0007669"/>
    <property type="project" value="UniProtKB-KW"/>
</dbReference>
<dbReference type="PANTHER" id="PTHR43397:SF1">
    <property type="entry name" value="ERGOTHIONEINE BIOSYNTHESIS PROTEIN 1"/>
    <property type="match status" value="1"/>
</dbReference>
<dbReference type="PANTHER" id="PTHR43397">
    <property type="entry name" value="ERGOTHIONEINE BIOSYNTHESIS PROTEIN 1"/>
    <property type="match status" value="1"/>
</dbReference>
<evidence type="ECO:0000256" key="1">
    <source>
        <dbReference type="ARBA" id="ARBA00022603"/>
    </source>
</evidence>
<dbReference type="NCBIfam" id="TIGR03438">
    <property type="entry name" value="egtD_ergothio"/>
    <property type="match status" value="1"/>
</dbReference>
<gene>
    <name evidence="4" type="primary">egtD</name>
    <name evidence="4" type="ORF">H2LOC_009900</name>
</gene>
<keyword evidence="1 4" id="KW-0489">Methyltransferase</keyword>
<reference evidence="4 5" key="1">
    <citation type="submission" date="2019-11" db="EMBL/GenBank/DDBJ databases">
        <title>The genome sequence of Methylocystis heyeri.</title>
        <authorList>
            <person name="Oshkin I.Y."/>
            <person name="Miroshnikov K."/>
            <person name="Dedysh S.N."/>
        </authorList>
    </citation>
    <scope>NUCLEOTIDE SEQUENCE [LARGE SCALE GENOMIC DNA]</scope>
    <source>
        <strain evidence="4 5">H2</strain>
    </source>
</reference>
<dbReference type="GO" id="GO:0052706">
    <property type="term" value="F:L-histidine N(alpha)-methyltransferase activity"/>
    <property type="evidence" value="ECO:0007669"/>
    <property type="project" value="UniProtKB-EC"/>
</dbReference>
<dbReference type="OrthoDB" id="5289726at2"/>
<proteinExistence type="predicted"/>
<keyword evidence="2 4" id="KW-0808">Transferase</keyword>
<evidence type="ECO:0000313" key="4">
    <source>
        <dbReference type="EMBL" id="QGM45989.1"/>
    </source>
</evidence>
<accession>A0A6B8KE67</accession>
<dbReference type="Proteomes" id="UP000309061">
    <property type="component" value="Chromosome"/>
</dbReference>
<dbReference type="PIRSF" id="PIRSF018005">
    <property type="entry name" value="UCP018005"/>
    <property type="match status" value="1"/>
</dbReference>
<dbReference type="KEGG" id="mhey:H2LOC_009900"/>
<evidence type="ECO:0000259" key="3">
    <source>
        <dbReference type="Pfam" id="PF10017"/>
    </source>
</evidence>
<evidence type="ECO:0000256" key="2">
    <source>
        <dbReference type="ARBA" id="ARBA00022679"/>
    </source>
</evidence>